<dbReference type="PROSITE" id="PS51194">
    <property type="entry name" value="HELICASE_CTER"/>
    <property type="match status" value="1"/>
</dbReference>
<keyword evidence="3" id="KW-0067">ATP-binding</keyword>
<dbReference type="GO" id="GO:0005524">
    <property type="term" value="F:ATP binding"/>
    <property type="evidence" value="ECO:0007669"/>
    <property type="project" value="UniProtKB-KW"/>
</dbReference>
<gene>
    <name evidence="7" type="ORF">B5M09_002270</name>
</gene>
<name>A0A3R7YWR4_APHAT</name>
<keyword evidence="8" id="KW-1185">Reference proteome</keyword>
<feature type="domain" description="Helicase C-terminal" evidence="6">
    <location>
        <begin position="902"/>
        <end position="1079"/>
    </location>
</feature>
<dbReference type="SUPFAM" id="SSF88723">
    <property type="entry name" value="PIN domain-like"/>
    <property type="match status" value="1"/>
</dbReference>
<dbReference type="InterPro" id="IPR002464">
    <property type="entry name" value="DNA/RNA_helicase_DEAH_CS"/>
</dbReference>
<dbReference type="InterPro" id="IPR029060">
    <property type="entry name" value="PIN-like_dom_sf"/>
</dbReference>
<evidence type="ECO:0000256" key="2">
    <source>
        <dbReference type="ARBA" id="ARBA00022801"/>
    </source>
</evidence>
<dbReference type="GO" id="GO:0004386">
    <property type="term" value="F:helicase activity"/>
    <property type="evidence" value="ECO:0007669"/>
    <property type="project" value="TreeGrafter"/>
</dbReference>
<dbReference type="GO" id="GO:0016787">
    <property type="term" value="F:hydrolase activity"/>
    <property type="evidence" value="ECO:0007669"/>
    <property type="project" value="UniProtKB-KW"/>
</dbReference>
<dbReference type="SMART" id="SM00487">
    <property type="entry name" value="DEXDc"/>
    <property type="match status" value="1"/>
</dbReference>
<dbReference type="GO" id="GO:0003723">
    <property type="term" value="F:RNA binding"/>
    <property type="evidence" value="ECO:0007669"/>
    <property type="project" value="TreeGrafter"/>
</dbReference>
<organism evidence="7 8">
    <name type="scientific">Aphanomyces astaci</name>
    <name type="common">Crayfish plague agent</name>
    <dbReference type="NCBI Taxonomy" id="112090"/>
    <lineage>
        <taxon>Eukaryota</taxon>
        <taxon>Sar</taxon>
        <taxon>Stramenopiles</taxon>
        <taxon>Oomycota</taxon>
        <taxon>Saprolegniomycetes</taxon>
        <taxon>Saprolegniales</taxon>
        <taxon>Verrucalvaceae</taxon>
        <taxon>Aphanomyces</taxon>
    </lineage>
</organism>
<accession>A0A3R7YWR4</accession>
<dbReference type="PROSITE" id="PS51192">
    <property type="entry name" value="HELICASE_ATP_BIND_1"/>
    <property type="match status" value="1"/>
</dbReference>
<dbReference type="Pfam" id="PF00271">
    <property type="entry name" value="Helicase_C"/>
    <property type="match status" value="1"/>
</dbReference>
<dbReference type="SUPFAM" id="SSF52540">
    <property type="entry name" value="P-loop containing nucleoside triphosphate hydrolases"/>
    <property type="match status" value="1"/>
</dbReference>
<comment type="caution">
    <text evidence="7">The sequence shown here is derived from an EMBL/GenBank/DDBJ whole genome shotgun (WGS) entry which is preliminary data.</text>
</comment>
<dbReference type="Gene3D" id="3.40.50.300">
    <property type="entry name" value="P-loop containing nucleotide triphosphate hydrolases"/>
    <property type="match status" value="2"/>
</dbReference>
<dbReference type="InterPro" id="IPR006086">
    <property type="entry name" value="XPG-I_dom"/>
</dbReference>
<evidence type="ECO:0000313" key="8">
    <source>
        <dbReference type="Proteomes" id="UP000284702"/>
    </source>
</evidence>
<dbReference type="InterPro" id="IPR027417">
    <property type="entry name" value="P-loop_NTPase"/>
</dbReference>
<dbReference type="VEuPathDB" id="FungiDB:H257_08530"/>
<proteinExistence type="predicted"/>
<dbReference type="Pfam" id="PF00270">
    <property type="entry name" value="DEAD"/>
    <property type="match status" value="1"/>
</dbReference>
<dbReference type="PROSITE" id="PS00690">
    <property type="entry name" value="DEAH_ATP_HELICASE"/>
    <property type="match status" value="1"/>
</dbReference>
<dbReference type="CDD" id="cd17917">
    <property type="entry name" value="DEXHc_RHA-like"/>
    <property type="match status" value="1"/>
</dbReference>
<keyword evidence="2" id="KW-0378">Hydrolase</keyword>
<dbReference type="PANTHER" id="PTHR18934:SF145">
    <property type="entry name" value="ATP-DEPENDENT RNA HELICASE DHX57-RELATED"/>
    <property type="match status" value="1"/>
</dbReference>
<evidence type="ECO:0000256" key="1">
    <source>
        <dbReference type="ARBA" id="ARBA00022741"/>
    </source>
</evidence>
<feature type="domain" description="Helicase ATP-binding" evidence="5">
    <location>
        <begin position="726"/>
        <end position="889"/>
    </location>
</feature>
<dbReference type="EMBL" id="MZMZ02001148">
    <property type="protein sequence ID" value="RQM29809.1"/>
    <property type="molecule type" value="Genomic_DNA"/>
</dbReference>
<dbReference type="Gene3D" id="3.40.50.1010">
    <property type="entry name" value="5'-nuclease"/>
    <property type="match status" value="1"/>
</dbReference>
<dbReference type="InterPro" id="IPR014001">
    <property type="entry name" value="Helicase_ATP-bd"/>
</dbReference>
<evidence type="ECO:0000313" key="7">
    <source>
        <dbReference type="EMBL" id="RQM29809.1"/>
    </source>
</evidence>
<evidence type="ECO:0000259" key="5">
    <source>
        <dbReference type="PROSITE" id="PS51192"/>
    </source>
</evidence>
<evidence type="ECO:0000259" key="6">
    <source>
        <dbReference type="PROSITE" id="PS51194"/>
    </source>
</evidence>
<sequence length="1296" mass="144835">MGIRGLTAYVAARQDACATEVDDLKNVTLGVDLDSFLHFACRELANSYNAQWLLLGGDARALYVWVREWMQPLFKRKIRLKFVRDPPGMLNIIKDVTHGKRRAEKTDKTKALMRGLFATTTPSSPQGVDDNITVPAPPSTMTDPSDLVQLTADAATNLMDTQAVFAFARKALVRCLKHAGCTIVTAPTEADETLGEMVRSKAIYAVVARDSDYLFMYKMRYITLSSIVVDPSSETVRATVFDTDQLAAASGLAPEKLVEWAIVCGNDFTPYVDLHFHLAEALHLPSLRQTHGNYNIGDALVWLQTHLGPSNNWLDDPEFHQLLADDTDLLAHVYGIYSFYGAGDQVKSRFPHASRHSVLSAAEWKYVRKLLDKLMLPSFTIDVLYDQRRSINKRSMLLGLSACPMLAAARAGTYGLLGQTHVEEYETCIVTGDRLTRTVQVNPCDMVLKTMNQHAKSKRVHKAKAMVLTWVESSPAVHAAMAAWHPPKKQPDLKYVGYALGMVLASTPVNRLSSPSWMALLLTSVVSICLQKDKRGGFPFASSVGLTRELVELTARFLSSLEALSHVFDILTLHTDVNMHAFYSASLVVYFLSNGPISKSNVRDILLGCFHTLMAVFAKALPPSSVPSTSSSLLMPSQVIAKHVDKMAAKGTKAAPTKQKHKPVQAASAQTPSTDDKSPLVLEPLAWDEDVDKSLVESKQQPPPRVADLRQLIFTLPVYKHKAEILHHVATNPLVVIQGETGCGKSTSVPQFLLDEAIDTANIYVTQPRRVAAITLAATVAKMRGETVGKTIGYRVGQVQKDSEATQITYVTTGYMLERLIHSPDSVDRVSHLILDEAHERSMDMDMLLLMLATNWHLWPQLKLVIMSATMDSSIFFQYFKPVLPVAMAHSDELFVGSALHPVKTLFLEDMKRIPGLKVTKLADSLNQWDKAIMHDVELYLHERFETWKMIELFVLHSDIEIDDQAKAFENVEGKLKIILSTNIAESSVTIPDVTHIINTALEKQIVIHSQTKTEVLVRSWCSKASVKQRSGRAGRIRPGVAFHLFTKQFMDTCMDEYTTPELLRKPLDKVVLQMKAQMQHIGLPSALLANALTPPDLSNIHMAYKVLHAYSAVASPSEKDDITAFGLFSVHFPLDIRLCRLLMYGLSAFDWGAKFELQEGQVHSEPLAHWKLIVECLACPHKGHVTALLKKYAISFRRFQTMLVLVGELCARLMRLAKKPTYQNLRALQPSMLRHLVLLQKFSARMYSPDPWTYQHAPLPLLRLLIVLNYPDCLVESLCCYHRYPFTLSIFYSFL</sequence>
<protein>
    <recommendedName>
        <fullName evidence="9">Helicase ATP-binding domain-containing protein</fullName>
    </recommendedName>
</protein>
<evidence type="ECO:0000256" key="3">
    <source>
        <dbReference type="ARBA" id="ARBA00022840"/>
    </source>
</evidence>
<keyword evidence="1" id="KW-0547">Nucleotide-binding</keyword>
<evidence type="ECO:0008006" key="9">
    <source>
        <dbReference type="Google" id="ProtNLM"/>
    </source>
</evidence>
<dbReference type="GO" id="GO:0004518">
    <property type="term" value="F:nuclease activity"/>
    <property type="evidence" value="ECO:0007669"/>
    <property type="project" value="InterPro"/>
</dbReference>
<dbReference type="InterPro" id="IPR011545">
    <property type="entry name" value="DEAD/DEAH_box_helicase_dom"/>
</dbReference>
<dbReference type="InterPro" id="IPR001650">
    <property type="entry name" value="Helicase_C-like"/>
</dbReference>
<dbReference type="SMART" id="SM00490">
    <property type="entry name" value="HELICc"/>
    <property type="match status" value="1"/>
</dbReference>
<dbReference type="CDD" id="cd18791">
    <property type="entry name" value="SF2_C_RHA"/>
    <property type="match status" value="1"/>
</dbReference>
<feature type="region of interest" description="Disordered" evidence="4">
    <location>
        <begin position="650"/>
        <end position="679"/>
    </location>
</feature>
<evidence type="ECO:0000256" key="4">
    <source>
        <dbReference type="SAM" id="MobiDB-lite"/>
    </source>
</evidence>
<dbReference type="Proteomes" id="UP000284702">
    <property type="component" value="Unassembled WGS sequence"/>
</dbReference>
<dbReference type="Pfam" id="PF00867">
    <property type="entry name" value="XPG_I"/>
    <property type="match status" value="1"/>
</dbReference>
<dbReference type="PANTHER" id="PTHR18934">
    <property type="entry name" value="ATP-DEPENDENT RNA HELICASE"/>
    <property type="match status" value="1"/>
</dbReference>
<reference evidence="7" key="1">
    <citation type="submission" date="2018-07" db="EMBL/GenBank/DDBJ databases">
        <title>Annotation of Aphanomyces astaci genome assembly.</title>
        <authorList>
            <person name="Studholme D.J."/>
        </authorList>
    </citation>
    <scope>NUCLEOTIDE SEQUENCE [LARGE SCALE GENOMIC DNA]</scope>
    <source>
        <strain evidence="7">Pc</strain>
    </source>
</reference>